<keyword evidence="2" id="KW-1185">Reference proteome</keyword>
<evidence type="ECO:0000313" key="2">
    <source>
        <dbReference type="Proteomes" id="UP000477849"/>
    </source>
</evidence>
<gene>
    <name evidence="1" type="ORF">G6N76_16500</name>
</gene>
<accession>A0A6M1S2W2</accession>
<dbReference type="InterPro" id="IPR021333">
    <property type="entry name" value="DUF2946"/>
</dbReference>
<evidence type="ECO:0000313" key="1">
    <source>
        <dbReference type="EMBL" id="NGO65273.1"/>
    </source>
</evidence>
<dbReference type="AlphaFoldDB" id="A0A6M1S2W2"/>
<evidence type="ECO:0008006" key="3">
    <source>
        <dbReference type="Google" id="ProtNLM"/>
    </source>
</evidence>
<organism evidence="1 2">
    <name type="scientific">Rhizobium daejeonense</name>
    <dbReference type="NCBI Taxonomy" id="240521"/>
    <lineage>
        <taxon>Bacteria</taxon>
        <taxon>Pseudomonadati</taxon>
        <taxon>Pseudomonadota</taxon>
        <taxon>Alphaproteobacteria</taxon>
        <taxon>Hyphomicrobiales</taxon>
        <taxon>Rhizobiaceae</taxon>
        <taxon>Rhizobium/Agrobacterium group</taxon>
        <taxon>Rhizobium</taxon>
    </lineage>
</organism>
<proteinExistence type="predicted"/>
<sequence length="145" mass="15126">MRLVILPSGRGSSMQRRRPTWQTAIRALCVLALFAVGFAHQVPAGAVPALSAAEIVALTLPDGTLPELCLPGQDEDGKAGHKMGMTGCEACVIAGSTLLPAPVDITGRTLSVTLEILVPERAEALYRQLFPPNAAPRAPPLPAIA</sequence>
<dbReference type="Pfam" id="PF11162">
    <property type="entry name" value="DUF2946"/>
    <property type="match status" value="1"/>
</dbReference>
<name>A0A6M1S2W2_9HYPH</name>
<protein>
    <recommendedName>
        <fullName evidence="3">DUF2946 domain-containing protein</fullName>
    </recommendedName>
</protein>
<dbReference type="Proteomes" id="UP000477849">
    <property type="component" value="Unassembled WGS sequence"/>
</dbReference>
<dbReference type="EMBL" id="JAAKZH010000005">
    <property type="protein sequence ID" value="NGO65273.1"/>
    <property type="molecule type" value="Genomic_DNA"/>
</dbReference>
<reference evidence="1 2" key="1">
    <citation type="submission" date="2020-02" db="EMBL/GenBank/DDBJ databases">
        <title>Genome sequence of the type strain CCBAU10050 of Rhizobium daejeonense.</title>
        <authorList>
            <person name="Gao J."/>
            <person name="Sun J."/>
        </authorList>
    </citation>
    <scope>NUCLEOTIDE SEQUENCE [LARGE SCALE GENOMIC DNA]</scope>
    <source>
        <strain evidence="1 2">CCBAU10050</strain>
    </source>
</reference>
<comment type="caution">
    <text evidence="1">The sequence shown here is derived from an EMBL/GenBank/DDBJ whole genome shotgun (WGS) entry which is preliminary data.</text>
</comment>